<dbReference type="PANTHER" id="PTHR22710:SF2">
    <property type="entry name" value="X-RAY RADIATION RESISTANCE-ASSOCIATED PROTEIN 1"/>
    <property type="match status" value="1"/>
</dbReference>
<comment type="caution">
    <text evidence="6">The sequence shown here is derived from an EMBL/GenBank/DDBJ whole genome shotgun (WGS) entry which is preliminary data.</text>
</comment>
<dbReference type="AlphaFoldDB" id="A0A9Q1BD14"/>
<dbReference type="EMBL" id="JAIZAY010000022">
    <property type="protein sequence ID" value="KAJ8020207.1"/>
    <property type="molecule type" value="Genomic_DNA"/>
</dbReference>
<dbReference type="GO" id="GO:0005737">
    <property type="term" value="C:cytoplasm"/>
    <property type="evidence" value="ECO:0007669"/>
    <property type="project" value="UniProtKB-SubCell"/>
</dbReference>
<feature type="region of interest" description="Disordered" evidence="5">
    <location>
        <begin position="224"/>
        <end position="261"/>
    </location>
</feature>
<feature type="compositionally biased region" description="Basic and acidic residues" evidence="5">
    <location>
        <begin position="232"/>
        <end position="246"/>
    </location>
</feature>
<dbReference type="Proteomes" id="UP001152320">
    <property type="component" value="Chromosome 22"/>
</dbReference>
<accession>A0A9Q1BD14</accession>
<keyword evidence="7" id="KW-1185">Reference proteome</keyword>
<gene>
    <name evidence="6" type="ORF">HOLleu_39734</name>
</gene>
<evidence type="ECO:0000256" key="1">
    <source>
        <dbReference type="ARBA" id="ARBA00004496"/>
    </source>
</evidence>
<dbReference type="SUPFAM" id="SSF52058">
    <property type="entry name" value="L domain-like"/>
    <property type="match status" value="1"/>
</dbReference>
<evidence type="ECO:0000256" key="3">
    <source>
        <dbReference type="ARBA" id="ARBA00022614"/>
    </source>
</evidence>
<dbReference type="SMART" id="SM00369">
    <property type="entry name" value="LRR_TYP"/>
    <property type="match status" value="4"/>
</dbReference>
<dbReference type="GO" id="GO:0005634">
    <property type="term" value="C:nucleus"/>
    <property type="evidence" value="ECO:0007669"/>
    <property type="project" value="TreeGrafter"/>
</dbReference>
<evidence type="ECO:0000256" key="2">
    <source>
        <dbReference type="ARBA" id="ARBA00022490"/>
    </source>
</evidence>
<evidence type="ECO:0000256" key="5">
    <source>
        <dbReference type="SAM" id="MobiDB-lite"/>
    </source>
</evidence>
<dbReference type="InterPro" id="IPR001611">
    <property type="entry name" value="Leu-rich_rpt"/>
</dbReference>
<sequence length="497" mass="56204">MSKTFTEALRGKYCAEDGNEEENFANMILISRPRRISSSADLEYLTNVVLSGLQIGAVHVTPESMRSLCPNVIDLDLSENLLNSWGHVMQLISSLPRLKFLNLAGNRFRPFNNVISWPENCPESHLENLVLNYTGATWKDAIAIGNVLPHLKELHLCQNEYSRIPASTHDITKSLSKLQCLRLYGNYFRRWEELGKLNQLPSLQTLILSNNPLQNVTTVIPLSPRKVVSPRRSKESPRSKKTEGSPHPKRTRTKSGGDTNSHVFRKLFTNELDFGDEGSDCDVINHLMEEMLSVVALGSERMYKCYLDHALSKPKTPEGCLSKEEQTAPMDTALSLSELTEEDNPGFPALRMLCVSNTRLSHWSDLEALTKFPSLKSLRLQGISLMNHISADDRRKLFIASLPNIKILNGSEVSRSEREKAERFYIRHFIRETVKPNRYAALFEKYGELRPLDEVDLGRGFQEYAALSFVYGGRSIHQCSIHLTQSVGKLKCSVHSC</sequence>
<keyword evidence="4" id="KW-0677">Repeat</keyword>
<evidence type="ECO:0000256" key="4">
    <source>
        <dbReference type="ARBA" id="ARBA00022737"/>
    </source>
</evidence>
<name>A0A9Q1BD14_HOLLE</name>
<organism evidence="6 7">
    <name type="scientific">Holothuria leucospilota</name>
    <name type="common">Black long sea cucumber</name>
    <name type="synonym">Mertensiothuria leucospilota</name>
    <dbReference type="NCBI Taxonomy" id="206669"/>
    <lineage>
        <taxon>Eukaryota</taxon>
        <taxon>Metazoa</taxon>
        <taxon>Echinodermata</taxon>
        <taxon>Eleutherozoa</taxon>
        <taxon>Echinozoa</taxon>
        <taxon>Holothuroidea</taxon>
        <taxon>Aspidochirotacea</taxon>
        <taxon>Aspidochirotida</taxon>
        <taxon>Holothuriidae</taxon>
        <taxon>Holothuria</taxon>
    </lineage>
</organism>
<keyword evidence="2" id="KW-0963">Cytoplasm</keyword>
<comment type="subcellular location">
    <subcellularLocation>
        <location evidence="1">Cytoplasm</location>
    </subcellularLocation>
</comment>
<dbReference type="InterPro" id="IPR032675">
    <property type="entry name" value="LRR_dom_sf"/>
</dbReference>
<evidence type="ECO:0000313" key="6">
    <source>
        <dbReference type="EMBL" id="KAJ8020207.1"/>
    </source>
</evidence>
<dbReference type="PANTHER" id="PTHR22710">
    <property type="entry name" value="X-RAY RADIATION RESISTANCE ASSOCIATED PROTEIN 1 XRRA1"/>
    <property type="match status" value="1"/>
</dbReference>
<dbReference type="Gene3D" id="3.80.10.10">
    <property type="entry name" value="Ribonuclease Inhibitor"/>
    <property type="match status" value="3"/>
</dbReference>
<protein>
    <submittedName>
        <fullName evidence="6">Tubulin-specific chaperone cofactor E-like protein</fullName>
    </submittedName>
</protein>
<evidence type="ECO:0000313" key="7">
    <source>
        <dbReference type="Proteomes" id="UP001152320"/>
    </source>
</evidence>
<proteinExistence type="predicted"/>
<dbReference type="PROSITE" id="PS51450">
    <property type="entry name" value="LRR"/>
    <property type="match status" value="1"/>
</dbReference>
<dbReference type="InterPro" id="IPR003591">
    <property type="entry name" value="Leu-rich_rpt_typical-subtyp"/>
</dbReference>
<keyword evidence="3" id="KW-0433">Leucine-rich repeat</keyword>
<reference evidence="6" key="1">
    <citation type="submission" date="2021-10" db="EMBL/GenBank/DDBJ databases">
        <title>Tropical sea cucumber genome reveals ecological adaptation and Cuvierian tubules defense mechanism.</title>
        <authorList>
            <person name="Chen T."/>
        </authorList>
    </citation>
    <scope>NUCLEOTIDE SEQUENCE</scope>
    <source>
        <strain evidence="6">Nanhai2018</strain>
        <tissue evidence="6">Muscle</tissue>
    </source>
</reference>
<dbReference type="OrthoDB" id="5855206at2759"/>